<keyword evidence="5" id="KW-1185">Reference proteome</keyword>
<protein>
    <submittedName>
        <fullName evidence="4">Transcription initiation factor IIB family protein</fullName>
    </submittedName>
</protein>
<reference evidence="4 5" key="1">
    <citation type="journal article" date="2019" name="Int. J. Syst. Evol. Microbiol.">
        <title>The Global Catalogue of Microorganisms (GCM) 10K type strain sequencing project: providing services to taxonomists for standard genome sequencing and annotation.</title>
        <authorList>
            <consortium name="The Broad Institute Genomics Platform"/>
            <consortium name="The Broad Institute Genome Sequencing Center for Infectious Disease"/>
            <person name="Wu L."/>
            <person name="Ma J."/>
        </authorList>
    </citation>
    <scope>NUCLEOTIDE SEQUENCE [LARGE SCALE GENOMIC DNA]</scope>
    <source>
        <strain evidence="4 5">CGMCC 1.3239</strain>
    </source>
</reference>
<dbReference type="InterPro" id="IPR036915">
    <property type="entry name" value="Cyclin-like_sf"/>
</dbReference>
<dbReference type="Pfam" id="PF00382">
    <property type="entry name" value="TFIIB"/>
    <property type="match status" value="1"/>
</dbReference>
<proteinExistence type="predicted"/>
<gene>
    <name evidence="4" type="ORF">ACFQEU_07070</name>
</gene>
<name>A0ABD5S9X5_9EURY</name>
<dbReference type="InterPro" id="IPR013150">
    <property type="entry name" value="TFIIB_cyclin"/>
</dbReference>
<dbReference type="RefSeq" id="WP_379780666.1">
    <property type="nucleotide sequence ID" value="NZ_JBHSWW010000074.1"/>
</dbReference>
<evidence type="ECO:0000313" key="5">
    <source>
        <dbReference type="Proteomes" id="UP001596442"/>
    </source>
</evidence>
<dbReference type="EMBL" id="JBHSWW010000074">
    <property type="protein sequence ID" value="MFC6753228.1"/>
    <property type="molecule type" value="Genomic_DNA"/>
</dbReference>
<dbReference type="SUPFAM" id="SSF47954">
    <property type="entry name" value="Cyclin-like"/>
    <property type="match status" value="1"/>
</dbReference>
<accession>A0ABD5S9X5</accession>
<keyword evidence="2" id="KW-0804">Transcription</keyword>
<sequence length="102" mass="11104">MYRASDRVDNEEWISRLEAACAELDLDDEVCSTAVDVFLSGVPDTDRSKAATAAASLYAAALIRGQERPQSAVADAMDVSRLSVQSRWKPLLKDAGFSPPTW</sequence>
<organism evidence="4 5">
    <name type="scientific">Halorubrum tibetense</name>
    <dbReference type="NCBI Taxonomy" id="175631"/>
    <lineage>
        <taxon>Archaea</taxon>
        <taxon>Methanobacteriati</taxon>
        <taxon>Methanobacteriota</taxon>
        <taxon>Stenosarchaea group</taxon>
        <taxon>Halobacteria</taxon>
        <taxon>Halobacteriales</taxon>
        <taxon>Haloferacaceae</taxon>
        <taxon>Halorubrum</taxon>
    </lineage>
</organism>
<evidence type="ECO:0000256" key="2">
    <source>
        <dbReference type="ARBA" id="ARBA00023163"/>
    </source>
</evidence>
<dbReference type="PRINTS" id="PR00685">
    <property type="entry name" value="TIFACTORIIB"/>
</dbReference>
<evidence type="ECO:0000313" key="4">
    <source>
        <dbReference type="EMBL" id="MFC6753228.1"/>
    </source>
</evidence>
<keyword evidence="1" id="KW-0805">Transcription regulation</keyword>
<dbReference type="AlphaFoldDB" id="A0ABD5S9X5"/>
<dbReference type="InterPro" id="IPR000812">
    <property type="entry name" value="TFIIB"/>
</dbReference>
<dbReference type="Proteomes" id="UP001596442">
    <property type="component" value="Unassembled WGS sequence"/>
</dbReference>
<dbReference type="Gene3D" id="1.10.472.10">
    <property type="entry name" value="Cyclin-like"/>
    <property type="match status" value="1"/>
</dbReference>
<feature type="domain" description="Transcription factor TFIIB cyclin-like" evidence="3">
    <location>
        <begin position="18"/>
        <end position="92"/>
    </location>
</feature>
<evidence type="ECO:0000256" key="1">
    <source>
        <dbReference type="ARBA" id="ARBA00023015"/>
    </source>
</evidence>
<comment type="caution">
    <text evidence="4">The sequence shown here is derived from an EMBL/GenBank/DDBJ whole genome shotgun (WGS) entry which is preliminary data.</text>
</comment>
<evidence type="ECO:0000259" key="3">
    <source>
        <dbReference type="Pfam" id="PF00382"/>
    </source>
</evidence>